<evidence type="ECO:0000313" key="10">
    <source>
        <dbReference type="Proteomes" id="UP001237642"/>
    </source>
</evidence>
<comment type="similarity">
    <text evidence="2">Belongs to the SNAP-25 family.</text>
</comment>
<dbReference type="GO" id="GO:0005484">
    <property type="term" value="F:SNAP receptor activity"/>
    <property type="evidence" value="ECO:0007669"/>
    <property type="project" value="InterPro"/>
</dbReference>
<dbReference type="Proteomes" id="UP001237642">
    <property type="component" value="Unassembled WGS sequence"/>
</dbReference>
<evidence type="ECO:0000256" key="3">
    <source>
        <dbReference type="ARBA" id="ARBA00022448"/>
    </source>
</evidence>
<feature type="compositionally biased region" description="Polar residues" evidence="6">
    <location>
        <begin position="221"/>
        <end position="235"/>
    </location>
</feature>
<dbReference type="InterPro" id="IPR000727">
    <property type="entry name" value="T_SNARE_dom"/>
</dbReference>
<dbReference type="PANTHER" id="PTHR19305:SF9">
    <property type="entry name" value="SYNAPTOSOMAL-ASSOCIATED PROTEIN 29"/>
    <property type="match status" value="1"/>
</dbReference>
<keyword evidence="5" id="KW-0472">Membrane</keyword>
<dbReference type="SUPFAM" id="SSF58038">
    <property type="entry name" value="SNARE fusion complex"/>
    <property type="match status" value="2"/>
</dbReference>
<evidence type="ECO:0000256" key="5">
    <source>
        <dbReference type="ARBA" id="ARBA00023136"/>
    </source>
</evidence>
<dbReference type="FunFam" id="1.20.5.110:FF:000031">
    <property type="entry name" value="SNAP25 homologous protein SNAP33"/>
    <property type="match status" value="1"/>
</dbReference>
<dbReference type="PROSITE" id="PS50192">
    <property type="entry name" value="T_SNARE"/>
    <property type="match status" value="1"/>
</dbReference>
<dbReference type="AlphaFoldDB" id="A0AAD8HAN7"/>
<dbReference type="CDD" id="cd15861">
    <property type="entry name" value="SNARE_SNAP25N_23N_29N_SEC9N"/>
    <property type="match status" value="1"/>
</dbReference>
<dbReference type="EMBL" id="JAUIZM010000009">
    <property type="protein sequence ID" value="KAK1363455.1"/>
    <property type="molecule type" value="Genomic_DNA"/>
</dbReference>
<protein>
    <submittedName>
        <fullName evidence="9">SNAP25 homologous protein SNAP33</fullName>
    </submittedName>
</protein>
<keyword evidence="4" id="KW-0653">Protein transport</keyword>
<evidence type="ECO:0000256" key="2">
    <source>
        <dbReference type="ARBA" id="ARBA00009480"/>
    </source>
</evidence>
<dbReference type="GO" id="GO:0016192">
    <property type="term" value="P:vesicle-mediated transport"/>
    <property type="evidence" value="ECO:0007669"/>
    <property type="project" value="UniProtKB-ARBA"/>
</dbReference>
<gene>
    <name evidence="8" type="ORF">POM88_039016</name>
    <name evidence="9" type="ORF">POM88_039017</name>
</gene>
<feature type="compositionally biased region" description="Polar residues" evidence="6">
    <location>
        <begin position="9"/>
        <end position="18"/>
    </location>
</feature>
<feature type="domain" description="T-SNARE coiled-coil homology" evidence="7">
    <location>
        <begin position="238"/>
        <end position="300"/>
    </location>
</feature>
<dbReference type="InterPro" id="IPR044766">
    <property type="entry name" value="NPSN/SNAP25-like_N_SNARE"/>
</dbReference>
<keyword evidence="3" id="KW-0813">Transport</keyword>
<reference evidence="9" key="1">
    <citation type="submission" date="2023-02" db="EMBL/GenBank/DDBJ databases">
        <title>Genome of toxic invasive species Heracleum sosnowskyi carries increased number of genes despite the absence of recent whole-genome duplications.</title>
        <authorList>
            <person name="Schelkunov M."/>
            <person name="Shtratnikova V."/>
            <person name="Makarenko M."/>
            <person name="Klepikova A."/>
            <person name="Omelchenko D."/>
            <person name="Novikova G."/>
            <person name="Obukhova E."/>
            <person name="Bogdanov V."/>
            <person name="Penin A."/>
            <person name="Logacheva M."/>
        </authorList>
    </citation>
    <scope>NUCLEOTIDE SEQUENCE</scope>
    <source>
        <strain evidence="9">Hsosn_3</strain>
        <tissue evidence="9">Leaf</tissue>
    </source>
</reference>
<evidence type="ECO:0000259" key="7">
    <source>
        <dbReference type="PROSITE" id="PS50192"/>
    </source>
</evidence>
<dbReference type="GO" id="GO:0015031">
    <property type="term" value="P:protein transport"/>
    <property type="evidence" value="ECO:0007669"/>
    <property type="project" value="UniProtKB-KW"/>
</dbReference>
<organism evidence="9 10">
    <name type="scientific">Heracleum sosnowskyi</name>
    <dbReference type="NCBI Taxonomy" id="360622"/>
    <lineage>
        <taxon>Eukaryota</taxon>
        <taxon>Viridiplantae</taxon>
        <taxon>Streptophyta</taxon>
        <taxon>Embryophyta</taxon>
        <taxon>Tracheophyta</taxon>
        <taxon>Spermatophyta</taxon>
        <taxon>Magnoliopsida</taxon>
        <taxon>eudicotyledons</taxon>
        <taxon>Gunneridae</taxon>
        <taxon>Pentapetalae</taxon>
        <taxon>asterids</taxon>
        <taxon>campanulids</taxon>
        <taxon>Apiales</taxon>
        <taxon>Apiaceae</taxon>
        <taxon>Apioideae</taxon>
        <taxon>apioid superclade</taxon>
        <taxon>Tordylieae</taxon>
        <taxon>Tordyliinae</taxon>
        <taxon>Heracleum</taxon>
    </lineage>
</organism>
<evidence type="ECO:0000256" key="6">
    <source>
        <dbReference type="SAM" id="MobiDB-lite"/>
    </source>
</evidence>
<evidence type="ECO:0000256" key="1">
    <source>
        <dbReference type="ARBA" id="ARBA00004370"/>
    </source>
</evidence>
<feature type="region of interest" description="Disordered" evidence="6">
    <location>
        <begin position="1"/>
        <end position="95"/>
    </location>
</feature>
<feature type="region of interest" description="Disordered" evidence="6">
    <location>
        <begin position="212"/>
        <end position="236"/>
    </location>
</feature>
<dbReference type="CDD" id="cd15841">
    <property type="entry name" value="SNARE_Qc"/>
    <property type="match status" value="1"/>
</dbReference>
<dbReference type="GO" id="GO:0031201">
    <property type="term" value="C:SNARE complex"/>
    <property type="evidence" value="ECO:0007669"/>
    <property type="project" value="InterPro"/>
</dbReference>
<evidence type="ECO:0000256" key="4">
    <source>
        <dbReference type="ARBA" id="ARBA00022927"/>
    </source>
</evidence>
<dbReference type="SMART" id="SM00397">
    <property type="entry name" value="t_SNARE"/>
    <property type="match status" value="2"/>
</dbReference>
<sequence>MNNHRRSPLNKTAKQASADSGFFGRHRSNPFDSDDESENKQKLISSKKTSDPPLATREVSSNPFDADNNSGSSASSNSLSSGRSRYKNDFRDTGGLENQTVQELENYSVYKAEETTETVNSCLKIAEEMREGATKTLVTLHQQGDQLTRTHAVAADIDHDLSRSEKLLGSLGGMFSRTWKPKKTHDIVGPLVMRDDPVQRKGNHLEQREKLGLYSGRAERTSSQTPPSEPTNSLQKVELEKSKQDDTLSDLSNLLGELKDMAVDMGSEIERHNKILKPIEDDVEELNFRVKGVNQRARRLLGK</sequence>
<comment type="subcellular location">
    <subcellularLocation>
        <location evidence="1">Membrane</location>
    </subcellularLocation>
</comment>
<proteinExistence type="inferred from homology"/>
<accession>A0AAD8HAN7</accession>
<comment type="caution">
    <text evidence="9">The sequence shown here is derived from an EMBL/GenBank/DDBJ whole genome shotgun (WGS) entry which is preliminary data.</text>
</comment>
<dbReference type="Gene3D" id="1.20.5.110">
    <property type="match status" value="2"/>
</dbReference>
<dbReference type="FunFam" id="1.20.5.110:FF:000040">
    <property type="entry name" value="SNAP25 homologous protein SNAP33"/>
    <property type="match status" value="1"/>
</dbReference>
<name>A0AAD8HAN7_9APIA</name>
<keyword evidence="10" id="KW-1185">Reference proteome</keyword>
<dbReference type="GO" id="GO:0005886">
    <property type="term" value="C:plasma membrane"/>
    <property type="evidence" value="ECO:0007669"/>
    <property type="project" value="TreeGrafter"/>
</dbReference>
<feature type="compositionally biased region" description="Low complexity" evidence="6">
    <location>
        <begin position="65"/>
        <end position="83"/>
    </location>
</feature>
<evidence type="ECO:0000313" key="8">
    <source>
        <dbReference type="EMBL" id="KAK1363455.1"/>
    </source>
</evidence>
<evidence type="ECO:0000313" key="9">
    <source>
        <dbReference type="EMBL" id="KAK1363456.1"/>
    </source>
</evidence>
<dbReference type="EMBL" id="JAUIZM010000009">
    <property type="protein sequence ID" value="KAK1363456.1"/>
    <property type="molecule type" value="Genomic_DNA"/>
</dbReference>
<dbReference type="PANTHER" id="PTHR19305">
    <property type="entry name" value="SYNAPTOSOMAL ASSOCIATED PROTEIN"/>
    <property type="match status" value="1"/>
</dbReference>
<reference evidence="9" key="2">
    <citation type="submission" date="2023-05" db="EMBL/GenBank/DDBJ databases">
        <authorList>
            <person name="Schelkunov M.I."/>
        </authorList>
    </citation>
    <scope>NUCLEOTIDE SEQUENCE</scope>
    <source>
        <strain evidence="9">Hsosn_3</strain>
        <tissue evidence="9">Leaf</tissue>
    </source>
</reference>